<proteinExistence type="predicted"/>
<dbReference type="RefSeq" id="WP_039466205.1">
    <property type="nucleotide sequence ID" value="NZ_JWLZ01000186.1"/>
</dbReference>
<dbReference type="GO" id="GO:0016853">
    <property type="term" value="F:isomerase activity"/>
    <property type="evidence" value="ECO:0007669"/>
    <property type="project" value="UniProtKB-KW"/>
</dbReference>
<dbReference type="CDD" id="cd07010">
    <property type="entry name" value="cupin_PMI_type_I_N_bac"/>
    <property type="match status" value="1"/>
</dbReference>
<dbReference type="InterPro" id="IPR051804">
    <property type="entry name" value="Carb_Metab_Reg_Kinase/Isom"/>
</dbReference>
<sequence>MSYLNNQKANYDKFPHIDVAGFVGQSWQGWDNLFDAVSSKIHALGQDKTVLVVDCYPGVNLDDLELALNAAFPQALLVCSEQAKYPEEKIFAMIERHVTDDRVFGVIAPHKLVEFFDDKQVCALKRNVHESQSKLVVVYGPGASLIHDGDVHVYADLARWEIQQRYRRGEIGNWGVDNNDEDVLRRYKRAFFIEWRVFDRYKTPLLKRTDFLLDTNVADTPKLISGEAFRAGLEQATNQPFRLVPFFDPGVWGGQWMKEVCDLDPDKPNYAWCFDCVPEENSLYLMVDGIRVEIPSQDLVMLQPRALLGEEVHARFGAEFPIRFDFLDTMQGQNLSLQVHPLTEYIQQEFGMHYTQDESYYMLDAGDDATVYLGVKNDVDPDLMMADLQAAQRGEKSFDDERFINKFPAKKHDHFLIPAGTIHCSGSNAMVLEISATPYIFTFKLWDWERLGMDGLPRPVHLEHGKEVIQWDRDTDWTEENLVNRVDFIAEGDGWREERTGLHEREFIETRRHWFSKAVTHNTGGNVNVLNLIEGREAIVESPSGAFEPYVVHFAETFVIPASVDEYVIRPYGESEGQEIATIKAYVRN</sequence>
<dbReference type="GO" id="GO:0046872">
    <property type="term" value="F:metal ion binding"/>
    <property type="evidence" value="ECO:0007669"/>
    <property type="project" value="UniProtKB-KW"/>
</dbReference>
<name>A0A0B9GAN8_9GAMM</name>
<protein>
    <submittedName>
        <fullName evidence="3">Mannose-6-phosphate isomerase</fullName>
    </submittedName>
</protein>
<evidence type="ECO:0000313" key="3">
    <source>
        <dbReference type="EMBL" id="KHT61970.1"/>
    </source>
</evidence>
<reference evidence="3 4" key="1">
    <citation type="submission" date="2014-12" db="EMBL/GenBank/DDBJ databases">
        <title>Genome sequencing of Photobacterium gaetbulicola AD005a.</title>
        <authorList>
            <person name="Adrian T.G.S."/>
            <person name="Chan K.G."/>
        </authorList>
    </citation>
    <scope>NUCLEOTIDE SEQUENCE [LARGE SCALE GENOMIC DNA]</scope>
    <source>
        <strain evidence="3 4">AD005a</strain>
    </source>
</reference>
<evidence type="ECO:0000313" key="4">
    <source>
        <dbReference type="Proteomes" id="UP000031278"/>
    </source>
</evidence>
<accession>A0A0B9GAN8</accession>
<dbReference type="SUPFAM" id="SSF51182">
    <property type="entry name" value="RmlC-like cupins"/>
    <property type="match status" value="1"/>
</dbReference>
<keyword evidence="1" id="KW-0479">Metal-binding</keyword>
<dbReference type="AlphaFoldDB" id="A0A0B9GAN8"/>
<dbReference type="Proteomes" id="UP000031278">
    <property type="component" value="Unassembled WGS sequence"/>
</dbReference>
<dbReference type="PANTHER" id="PTHR42742:SF3">
    <property type="entry name" value="FRUCTOKINASE"/>
    <property type="match status" value="1"/>
</dbReference>
<dbReference type="Gene3D" id="2.60.120.10">
    <property type="entry name" value="Jelly Rolls"/>
    <property type="match status" value="1"/>
</dbReference>
<dbReference type="InterPro" id="IPR016847">
    <property type="entry name" value="Man6P_Isoase_Firm_lng_prd"/>
</dbReference>
<evidence type="ECO:0000256" key="1">
    <source>
        <dbReference type="ARBA" id="ARBA00022723"/>
    </source>
</evidence>
<dbReference type="PIRSF" id="PIRSF026713">
    <property type="entry name" value="PMI_Firm_long_prd"/>
    <property type="match status" value="1"/>
</dbReference>
<gene>
    <name evidence="3" type="ORF">RJ45_19580</name>
</gene>
<dbReference type="PANTHER" id="PTHR42742">
    <property type="entry name" value="TRANSCRIPTIONAL REPRESSOR MPRA"/>
    <property type="match status" value="1"/>
</dbReference>
<dbReference type="InterPro" id="IPR014710">
    <property type="entry name" value="RmlC-like_jellyroll"/>
</dbReference>
<organism evidence="3 4">
    <name type="scientific">Photobacterium gaetbulicola</name>
    <dbReference type="NCBI Taxonomy" id="1295392"/>
    <lineage>
        <taxon>Bacteria</taxon>
        <taxon>Pseudomonadati</taxon>
        <taxon>Pseudomonadota</taxon>
        <taxon>Gammaproteobacteria</taxon>
        <taxon>Vibrionales</taxon>
        <taxon>Vibrionaceae</taxon>
        <taxon>Photobacterium</taxon>
    </lineage>
</organism>
<evidence type="ECO:0000256" key="2">
    <source>
        <dbReference type="ARBA" id="ARBA00022833"/>
    </source>
</evidence>
<comment type="caution">
    <text evidence="3">The sequence shown here is derived from an EMBL/GenBank/DDBJ whole genome shotgun (WGS) entry which is preliminary data.</text>
</comment>
<dbReference type="InterPro" id="IPR011051">
    <property type="entry name" value="RmlC_Cupin_sf"/>
</dbReference>
<keyword evidence="2" id="KW-0862">Zinc</keyword>
<dbReference type="EMBL" id="JWLZ01000186">
    <property type="protein sequence ID" value="KHT61970.1"/>
    <property type="molecule type" value="Genomic_DNA"/>
</dbReference>
<keyword evidence="3" id="KW-0413">Isomerase</keyword>